<evidence type="ECO:0000256" key="6">
    <source>
        <dbReference type="ARBA" id="ARBA00022989"/>
    </source>
</evidence>
<dbReference type="NCBIfam" id="TIGR01007">
    <property type="entry name" value="eps_fam"/>
    <property type="match status" value="1"/>
</dbReference>
<evidence type="ECO:0000256" key="2">
    <source>
        <dbReference type="ARBA" id="ARBA00022475"/>
    </source>
</evidence>
<dbReference type="PANTHER" id="PTHR32309">
    <property type="entry name" value="TYROSINE-PROTEIN KINASE"/>
    <property type="match status" value="1"/>
</dbReference>
<dbReference type="GO" id="GO:0005886">
    <property type="term" value="C:plasma membrane"/>
    <property type="evidence" value="ECO:0007669"/>
    <property type="project" value="UniProtKB-SubCell"/>
</dbReference>
<feature type="region of interest" description="Disordered" evidence="8">
    <location>
        <begin position="81"/>
        <end position="104"/>
    </location>
</feature>
<feature type="transmembrane region" description="Helical" evidence="9">
    <location>
        <begin position="53"/>
        <end position="71"/>
    </location>
</feature>
<comment type="caution">
    <text evidence="11">The sequence shown here is derived from an EMBL/GenBank/DDBJ whole genome shotgun (WGS) entry which is preliminary data.</text>
</comment>
<dbReference type="GO" id="GO:0004713">
    <property type="term" value="F:protein tyrosine kinase activity"/>
    <property type="evidence" value="ECO:0007669"/>
    <property type="project" value="TreeGrafter"/>
</dbReference>
<dbReference type="PANTHER" id="PTHR32309:SF13">
    <property type="entry name" value="FERRIC ENTEROBACTIN TRANSPORT PROTEIN FEPE"/>
    <property type="match status" value="1"/>
</dbReference>
<feature type="domain" description="Polysaccharide chain length determinant N-terminal" evidence="10">
    <location>
        <begin position="39"/>
        <end position="130"/>
    </location>
</feature>
<dbReference type="InterPro" id="IPR033756">
    <property type="entry name" value="YlxH/NBP35"/>
</dbReference>
<dbReference type="RefSeq" id="WP_125484371.1">
    <property type="nucleotide sequence ID" value="NZ_RSDW01000001.1"/>
</dbReference>
<evidence type="ECO:0000313" key="12">
    <source>
        <dbReference type="Proteomes" id="UP000269669"/>
    </source>
</evidence>
<keyword evidence="2" id="KW-1003">Cell membrane</keyword>
<evidence type="ECO:0000256" key="3">
    <source>
        <dbReference type="ARBA" id="ARBA00022692"/>
    </source>
</evidence>
<accession>A0A3R9WF43</accession>
<dbReference type="SUPFAM" id="SSF52540">
    <property type="entry name" value="P-loop containing nucleoside triphosphate hydrolases"/>
    <property type="match status" value="1"/>
</dbReference>
<evidence type="ECO:0000256" key="4">
    <source>
        <dbReference type="ARBA" id="ARBA00022741"/>
    </source>
</evidence>
<sequence length="771" mass="84410">MDRSPPKVSITKKEHRSFLAEMQTRAHLAPVNASEYESLSGLLRVLRRRWRSAVLVAVVIALLGTVAVLLMTPRYSATATIEVNREDHEEASGPRTDTPSDSADDLKAEVQTDTSILQSDGLVLRVIKDLDLAKKRPFLGAIVRGEADKPLEDAPRTRERMVKLFRKNLKVDSPPDTRLINVTFENPDPTVAALAANSLAKTFIDDYLERRHRSTSQASYWLQKELDDLKKQVRDSEQRLADYERTTGLAGVQVSGSTSGDGTSSVSVNSHNTVLDRLFTLNQEMTSAEANRISSEAVYHLVKTQNPEVVLGLGSMSIASGNGSSSGALTADGGVDLLRSLRTQEASLRREYASYATKYGEKNPRLLQLQEQINAVDAQMQTEMARITKRAENAYQYAKDNENSIKGQFEKQQHEAIQLADNTVQLQVLAQEAYSNRALYQNLFSKLQEASLSSGVRATRIDVVNEARPAGTPSSPDYPKYLTLVAGIGIFLGISSAFVRESLDESIRTPLDIEAASHLSILAYIPTKSRAETVTAGTVGECALITNPYSPFSESFRTLRTSILHSHSVTRLQTLLVTSPHGGDGKTTVAYNLAVAFAQQGSRVVLLDADLRNPDLHRLFGCENSPGLGDVSAADTHIEVSNLIQHSSIKTLYILPAGNRPDLPSEFFSSATFDAVLEMCTNRFDYVVIDSPPILRVTDATIIAKKVDGIITVLRSQATTRSMASSVAQILIRTHAPALGFVLNGVHNPSLDGFHDYSYLREKGSETHADA</sequence>
<evidence type="ECO:0000256" key="1">
    <source>
        <dbReference type="ARBA" id="ARBA00004651"/>
    </source>
</evidence>
<dbReference type="GO" id="GO:0005524">
    <property type="term" value="F:ATP binding"/>
    <property type="evidence" value="ECO:0007669"/>
    <property type="project" value="UniProtKB-KW"/>
</dbReference>
<evidence type="ECO:0000259" key="10">
    <source>
        <dbReference type="Pfam" id="PF02706"/>
    </source>
</evidence>
<name>A0A3R9WF43_9BACT</name>
<evidence type="ECO:0000256" key="7">
    <source>
        <dbReference type="ARBA" id="ARBA00023136"/>
    </source>
</evidence>
<dbReference type="CDD" id="cd05387">
    <property type="entry name" value="BY-kinase"/>
    <property type="match status" value="1"/>
</dbReference>
<dbReference type="Proteomes" id="UP000269669">
    <property type="component" value="Unassembled WGS sequence"/>
</dbReference>
<keyword evidence="7 9" id="KW-0472">Membrane</keyword>
<comment type="subcellular location">
    <subcellularLocation>
        <location evidence="1">Cell membrane</location>
        <topology evidence="1">Multi-pass membrane protein</topology>
    </subcellularLocation>
</comment>
<evidence type="ECO:0000313" key="11">
    <source>
        <dbReference type="EMBL" id="RSL15655.1"/>
    </source>
</evidence>
<dbReference type="EMBL" id="RSDW01000001">
    <property type="protein sequence ID" value="RSL15655.1"/>
    <property type="molecule type" value="Genomic_DNA"/>
</dbReference>
<keyword evidence="12" id="KW-1185">Reference proteome</keyword>
<dbReference type="InterPro" id="IPR003856">
    <property type="entry name" value="LPS_length_determ_N"/>
</dbReference>
<protein>
    <submittedName>
        <fullName evidence="11">Capsular exopolysaccharide synthesis family protein</fullName>
    </submittedName>
</protein>
<dbReference type="Pfam" id="PF02706">
    <property type="entry name" value="Wzz"/>
    <property type="match status" value="1"/>
</dbReference>
<dbReference type="InterPro" id="IPR027417">
    <property type="entry name" value="P-loop_NTPase"/>
</dbReference>
<proteinExistence type="predicted"/>
<dbReference type="Pfam" id="PF10609">
    <property type="entry name" value="ParA"/>
    <property type="match status" value="1"/>
</dbReference>
<dbReference type="AlphaFoldDB" id="A0A3R9WF43"/>
<keyword evidence="3 9" id="KW-0812">Transmembrane</keyword>
<organism evidence="11 12">
    <name type="scientific">Edaphobacter aggregans</name>
    <dbReference type="NCBI Taxonomy" id="570835"/>
    <lineage>
        <taxon>Bacteria</taxon>
        <taxon>Pseudomonadati</taxon>
        <taxon>Acidobacteriota</taxon>
        <taxon>Terriglobia</taxon>
        <taxon>Terriglobales</taxon>
        <taxon>Acidobacteriaceae</taxon>
        <taxon>Edaphobacter</taxon>
    </lineage>
</organism>
<feature type="compositionally biased region" description="Basic and acidic residues" evidence="8">
    <location>
        <begin position="83"/>
        <end position="92"/>
    </location>
</feature>
<reference evidence="11 12" key="1">
    <citation type="submission" date="2018-12" db="EMBL/GenBank/DDBJ databases">
        <title>Sequencing of bacterial isolates from soil warming experiment in Harvard Forest, Massachusetts, USA.</title>
        <authorList>
            <person name="Deangelis K."/>
        </authorList>
    </citation>
    <scope>NUCLEOTIDE SEQUENCE [LARGE SCALE GENOMIC DNA]</scope>
    <source>
        <strain evidence="11 12">EB153</strain>
    </source>
</reference>
<dbReference type="OrthoDB" id="9794577at2"/>
<evidence type="ECO:0000256" key="5">
    <source>
        <dbReference type="ARBA" id="ARBA00022840"/>
    </source>
</evidence>
<dbReference type="InterPro" id="IPR005702">
    <property type="entry name" value="Wzc-like_C"/>
</dbReference>
<keyword evidence="4" id="KW-0547">Nucleotide-binding</keyword>
<dbReference type="InterPro" id="IPR050445">
    <property type="entry name" value="Bact_polysacc_biosynth/exp"/>
</dbReference>
<keyword evidence="5" id="KW-0067">ATP-binding</keyword>
<dbReference type="Gene3D" id="3.40.50.300">
    <property type="entry name" value="P-loop containing nucleotide triphosphate hydrolases"/>
    <property type="match status" value="1"/>
</dbReference>
<evidence type="ECO:0000256" key="8">
    <source>
        <dbReference type="SAM" id="MobiDB-lite"/>
    </source>
</evidence>
<evidence type="ECO:0000256" key="9">
    <source>
        <dbReference type="SAM" id="Phobius"/>
    </source>
</evidence>
<gene>
    <name evidence="11" type="ORF">EDE15_1148</name>
</gene>
<keyword evidence="6 9" id="KW-1133">Transmembrane helix</keyword>